<evidence type="ECO:0000256" key="3">
    <source>
        <dbReference type="ARBA" id="ARBA00022475"/>
    </source>
</evidence>
<dbReference type="Pfam" id="PF01435">
    <property type="entry name" value="Peptidase_M48"/>
    <property type="match status" value="1"/>
</dbReference>
<comment type="cofactor">
    <cofactor evidence="12">
        <name>Zn(2+)</name>
        <dbReference type="ChEBI" id="CHEBI:29105"/>
    </cofactor>
    <text evidence="12">Binds 1 zinc ion per subunit.</text>
</comment>
<feature type="active site" evidence="12">
    <location>
        <position position="141"/>
    </location>
</feature>
<feature type="transmembrane region" description="Helical" evidence="12">
    <location>
        <begin position="12"/>
        <end position="32"/>
    </location>
</feature>
<organism evidence="14 15">
    <name type="scientific">Candidatus Wildermuthbacteria bacterium RIFCSPHIGHO2_01_FULL_49_22b</name>
    <dbReference type="NCBI Taxonomy" id="1802448"/>
    <lineage>
        <taxon>Bacteria</taxon>
        <taxon>Candidatus Wildermuthiibacteriota</taxon>
    </lineage>
</organism>
<feature type="transmembrane region" description="Helical" evidence="12">
    <location>
        <begin position="150"/>
        <end position="171"/>
    </location>
</feature>
<name>A0A1G2QZH8_9BACT</name>
<evidence type="ECO:0000256" key="12">
    <source>
        <dbReference type="HAMAP-Rule" id="MF_00188"/>
    </source>
</evidence>
<gene>
    <name evidence="12" type="primary">htpX</name>
    <name evidence="14" type="ORF">A2672_00165</name>
</gene>
<dbReference type="AlphaFoldDB" id="A0A1G2QZH8"/>
<dbReference type="STRING" id="1802448.A2672_00165"/>
<evidence type="ECO:0000256" key="9">
    <source>
        <dbReference type="ARBA" id="ARBA00022989"/>
    </source>
</evidence>
<evidence type="ECO:0000256" key="11">
    <source>
        <dbReference type="ARBA" id="ARBA00023136"/>
    </source>
</evidence>
<protein>
    <recommendedName>
        <fullName evidence="12">Protease HtpX homolog</fullName>
        <ecNumber evidence="12">3.4.24.-</ecNumber>
    </recommendedName>
</protein>
<evidence type="ECO:0000256" key="4">
    <source>
        <dbReference type="ARBA" id="ARBA00022670"/>
    </source>
</evidence>
<feature type="transmembrane region" description="Helical" evidence="12">
    <location>
        <begin position="38"/>
        <end position="57"/>
    </location>
</feature>
<dbReference type="InterPro" id="IPR022919">
    <property type="entry name" value="Pept_M48_protease_HtpX"/>
</dbReference>
<keyword evidence="11 12" id="KW-0472">Membrane</keyword>
<dbReference type="InterPro" id="IPR001915">
    <property type="entry name" value="Peptidase_M48"/>
</dbReference>
<dbReference type="CDD" id="cd07340">
    <property type="entry name" value="M48B_Htpx_like"/>
    <property type="match status" value="1"/>
</dbReference>
<evidence type="ECO:0000256" key="1">
    <source>
        <dbReference type="ARBA" id="ARBA00004651"/>
    </source>
</evidence>
<evidence type="ECO:0000259" key="13">
    <source>
        <dbReference type="Pfam" id="PF01435"/>
    </source>
</evidence>
<dbReference type="GO" id="GO:0006508">
    <property type="term" value="P:proteolysis"/>
    <property type="evidence" value="ECO:0007669"/>
    <property type="project" value="UniProtKB-KW"/>
</dbReference>
<feature type="transmembrane region" description="Helical" evidence="12">
    <location>
        <begin position="191"/>
        <end position="209"/>
    </location>
</feature>
<comment type="subcellular location">
    <subcellularLocation>
        <location evidence="1 12">Cell membrane</location>
        <topology evidence="1 12">Multi-pass membrane protein</topology>
    </subcellularLocation>
</comment>
<keyword evidence="6 12" id="KW-0479">Metal-binding</keyword>
<proteinExistence type="inferred from homology"/>
<dbReference type="GO" id="GO:0005886">
    <property type="term" value="C:plasma membrane"/>
    <property type="evidence" value="ECO:0007669"/>
    <property type="project" value="UniProtKB-SubCell"/>
</dbReference>
<reference evidence="14 15" key="1">
    <citation type="journal article" date="2016" name="Nat. Commun.">
        <title>Thousands of microbial genomes shed light on interconnected biogeochemical processes in an aquifer system.</title>
        <authorList>
            <person name="Anantharaman K."/>
            <person name="Brown C.T."/>
            <person name="Hug L.A."/>
            <person name="Sharon I."/>
            <person name="Castelle C.J."/>
            <person name="Probst A.J."/>
            <person name="Thomas B.C."/>
            <person name="Singh A."/>
            <person name="Wilkins M.J."/>
            <person name="Karaoz U."/>
            <person name="Brodie E.L."/>
            <person name="Williams K.H."/>
            <person name="Hubbard S.S."/>
            <person name="Banfield J.F."/>
        </authorList>
    </citation>
    <scope>NUCLEOTIDE SEQUENCE [LARGE SCALE GENOMIC DNA]</scope>
</reference>
<dbReference type="EMBL" id="MHTT01000008">
    <property type="protein sequence ID" value="OHA65996.1"/>
    <property type="molecule type" value="Genomic_DNA"/>
</dbReference>
<evidence type="ECO:0000256" key="7">
    <source>
        <dbReference type="ARBA" id="ARBA00022801"/>
    </source>
</evidence>
<keyword evidence="3 12" id="KW-1003">Cell membrane</keyword>
<feature type="binding site" evidence="12">
    <location>
        <position position="140"/>
    </location>
    <ligand>
        <name>Zn(2+)</name>
        <dbReference type="ChEBI" id="CHEBI:29105"/>
        <note>catalytic</note>
    </ligand>
</feature>
<comment type="caution">
    <text evidence="14">The sequence shown here is derived from an EMBL/GenBank/DDBJ whole genome shotgun (WGS) entry which is preliminary data.</text>
</comment>
<evidence type="ECO:0000256" key="8">
    <source>
        <dbReference type="ARBA" id="ARBA00022833"/>
    </source>
</evidence>
<dbReference type="Proteomes" id="UP000178065">
    <property type="component" value="Unassembled WGS sequence"/>
</dbReference>
<evidence type="ECO:0000256" key="6">
    <source>
        <dbReference type="ARBA" id="ARBA00022723"/>
    </source>
</evidence>
<keyword evidence="5 12" id="KW-0812">Transmembrane</keyword>
<accession>A0A1G2QZH8</accession>
<evidence type="ECO:0000313" key="15">
    <source>
        <dbReference type="Proteomes" id="UP000178065"/>
    </source>
</evidence>
<evidence type="ECO:0000256" key="10">
    <source>
        <dbReference type="ARBA" id="ARBA00023049"/>
    </source>
</evidence>
<keyword evidence="9 12" id="KW-1133">Transmembrane helix</keyword>
<dbReference type="HAMAP" id="MF_00188">
    <property type="entry name" value="Pept_M48_protease_HtpX"/>
    <property type="match status" value="1"/>
</dbReference>
<dbReference type="GO" id="GO:0008270">
    <property type="term" value="F:zinc ion binding"/>
    <property type="evidence" value="ECO:0007669"/>
    <property type="project" value="UniProtKB-UniRule"/>
</dbReference>
<evidence type="ECO:0000313" key="14">
    <source>
        <dbReference type="EMBL" id="OHA65996.1"/>
    </source>
</evidence>
<feature type="domain" description="Peptidase M48" evidence="13">
    <location>
        <begin position="75"/>
        <end position="297"/>
    </location>
</feature>
<sequence>MYSHAEANTRKTWLYLLGFFVFVVAIGWFMSYALGSQVILWIAVGLSIVMSFGSFWYSDKLVLSLSHAKPIEKKDAPELYRMVENLSITAGLPTPRVFIIQDAQPNAFATGRDAKHAVVAVTTGLFSRLERTELEGVLSHELSHIGNKDMLVSTVVVVLVGVVVLLADLFFRLAYFGGMGGRSDRGGGQARIALILIALAFLILAPMLAQAMKFAISRKREFLADASGALLTRYPEGLALALEKISSDPHQLKSANDATSHLYIANPFRGKEQKSWIHKLFMSHPPVEERVKALRGMRP</sequence>
<dbReference type="PANTHER" id="PTHR43221:SF1">
    <property type="entry name" value="PROTEASE HTPX"/>
    <property type="match status" value="1"/>
</dbReference>
<evidence type="ECO:0000256" key="5">
    <source>
        <dbReference type="ARBA" id="ARBA00022692"/>
    </source>
</evidence>
<dbReference type="InterPro" id="IPR050083">
    <property type="entry name" value="HtpX_protease"/>
</dbReference>
<keyword evidence="8 12" id="KW-0862">Zinc</keyword>
<keyword evidence="10 12" id="KW-0482">Metalloprotease</keyword>
<evidence type="ECO:0000256" key="2">
    <source>
        <dbReference type="ARBA" id="ARBA00009779"/>
    </source>
</evidence>
<comment type="similarity">
    <text evidence="2 12">Belongs to the peptidase M48B family.</text>
</comment>
<dbReference type="Gene3D" id="3.30.2010.10">
    <property type="entry name" value="Metalloproteases ('zincins'), catalytic domain"/>
    <property type="match status" value="1"/>
</dbReference>
<keyword evidence="7 12" id="KW-0378">Hydrolase</keyword>
<dbReference type="GO" id="GO:0004222">
    <property type="term" value="F:metalloendopeptidase activity"/>
    <property type="evidence" value="ECO:0007669"/>
    <property type="project" value="UniProtKB-UniRule"/>
</dbReference>
<feature type="binding site" evidence="12">
    <location>
        <position position="221"/>
    </location>
    <ligand>
        <name>Zn(2+)</name>
        <dbReference type="ChEBI" id="CHEBI:29105"/>
        <note>catalytic</note>
    </ligand>
</feature>
<dbReference type="EC" id="3.4.24.-" evidence="12"/>
<feature type="binding site" evidence="12">
    <location>
        <position position="144"/>
    </location>
    <ligand>
        <name>Zn(2+)</name>
        <dbReference type="ChEBI" id="CHEBI:29105"/>
        <note>catalytic</note>
    </ligand>
</feature>
<dbReference type="PANTHER" id="PTHR43221">
    <property type="entry name" value="PROTEASE HTPX"/>
    <property type="match status" value="1"/>
</dbReference>
<keyword evidence="4 12" id="KW-0645">Protease</keyword>